<keyword evidence="3" id="KW-1185">Reference proteome</keyword>
<accession>A0ABX5QDH5</accession>
<evidence type="ECO:0008006" key="4">
    <source>
        <dbReference type="Google" id="ProtNLM"/>
    </source>
</evidence>
<proteinExistence type="predicted"/>
<feature type="region of interest" description="Disordered" evidence="1">
    <location>
        <begin position="1"/>
        <end position="22"/>
    </location>
</feature>
<sequence>MSRRDRRAEARAARQRPVERTPRKRATLSFVTGLLLGLALPIALLLAGCANSGYASGSTVNHIEVDLPDGRVVTCVAVGGSSVDCDWDGAR</sequence>
<dbReference type="Proteomes" id="UP000285768">
    <property type="component" value="Chromosome"/>
</dbReference>
<evidence type="ECO:0000313" key="2">
    <source>
        <dbReference type="EMBL" id="QAB17114.1"/>
    </source>
</evidence>
<evidence type="ECO:0000313" key="3">
    <source>
        <dbReference type="Proteomes" id="UP000285768"/>
    </source>
</evidence>
<protein>
    <recommendedName>
        <fullName evidence="4">DUF4333 domain-containing protein</fullName>
    </recommendedName>
</protein>
<reference evidence="2 3" key="1">
    <citation type="submission" date="2019-01" db="EMBL/GenBank/DDBJ databases">
        <title>Leucobacter muris sp. nov. isolated from the nose of a laboratory mouse.</title>
        <authorList>
            <person name="Benga L."/>
            <person name="Sproeer C."/>
            <person name="Schumann P."/>
            <person name="Verbarg S."/>
            <person name="Bunk B."/>
            <person name="Engelhardt E."/>
            <person name="Benten P.M."/>
            <person name="Sager M."/>
        </authorList>
    </citation>
    <scope>NUCLEOTIDE SEQUENCE [LARGE SCALE GENOMIC DNA]</scope>
    <source>
        <strain evidence="2 3">DSM 101948</strain>
    </source>
</reference>
<evidence type="ECO:0000256" key="1">
    <source>
        <dbReference type="SAM" id="MobiDB-lite"/>
    </source>
</evidence>
<name>A0ABX5QDH5_9MICO</name>
<feature type="compositionally biased region" description="Basic and acidic residues" evidence="1">
    <location>
        <begin position="1"/>
        <end position="21"/>
    </location>
</feature>
<dbReference type="RefSeq" id="WP_128386363.1">
    <property type="nucleotide sequence ID" value="NZ_CP035037.1"/>
</dbReference>
<gene>
    <name evidence="2" type="ORF">Leucomu_03535</name>
</gene>
<organism evidence="2 3">
    <name type="scientific">Leucobacter muris</name>
    <dbReference type="NCBI Taxonomy" id="1935379"/>
    <lineage>
        <taxon>Bacteria</taxon>
        <taxon>Bacillati</taxon>
        <taxon>Actinomycetota</taxon>
        <taxon>Actinomycetes</taxon>
        <taxon>Micrococcales</taxon>
        <taxon>Microbacteriaceae</taxon>
        <taxon>Leucobacter</taxon>
    </lineage>
</organism>
<dbReference type="EMBL" id="CP035037">
    <property type="protein sequence ID" value="QAB17114.1"/>
    <property type="molecule type" value="Genomic_DNA"/>
</dbReference>